<protein>
    <recommendedName>
        <fullName evidence="13">E3 ubiquitin protein ligase</fullName>
        <ecNumber evidence="13">2.3.2.27</ecNumber>
    </recommendedName>
</protein>
<feature type="region of interest" description="Disordered" evidence="15">
    <location>
        <begin position="102"/>
        <end position="131"/>
    </location>
</feature>
<dbReference type="GO" id="GO:0016567">
    <property type="term" value="P:protein ubiquitination"/>
    <property type="evidence" value="ECO:0007669"/>
    <property type="project" value="UniProtKB-UniRule"/>
</dbReference>
<evidence type="ECO:0000256" key="3">
    <source>
        <dbReference type="ARBA" id="ARBA00004906"/>
    </source>
</evidence>
<dbReference type="PANTHER" id="PTHR23163">
    <property type="entry name" value="RING FINGER PROTEIN-RELATED"/>
    <property type="match status" value="1"/>
</dbReference>
<keyword evidence="10 13" id="KW-0156">Chromatin regulator</keyword>
<dbReference type="VEuPathDB" id="FungiDB:YALI0_B09559g"/>
<evidence type="ECO:0000256" key="9">
    <source>
        <dbReference type="ARBA" id="ARBA00022833"/>
    </source>
</evidence>
<keyword evidence="8 13" id="KW-0833">Ubl conjugation pathway</keyword>
<dbReference type="InterPro" id="IPR001841">
    <property type="entry name" value="Znf_RING"/>
</dbReference>
<dbReference type="GO" id="GO:0033503">
    <property type="term" value="C:HULC complex"/>
    <property type="evidence" value="ECO:0007669"/>
    <property type="project" value="TreeGrafter"/>
</dbReference>
<dbReference type="RefSeq" id="XP_500684.1">
    <property type="nucleotide sequence ID" value="XM_500684.3"/>
</dbReference>
<dbReference type="KEGG" id="yli:2906810"/>
<gene>
    <name evidence="16" type="ORF">YALI1_B12847g</name>
</gene>
<evidence type="ECO:0000256" key="10">
    <source>
        <dbReference type="ARBA" id="ARBA00022853"/>
    </source>
</evidence>
<dbReference type="InterPro" id="IPR013956">
    <property type="entry name" value="E3_ubiquit_lig_Bre1"/>
</dbReference>
<dbReference type="OMA" id="YRQMQEY"/>
<evidence type="ECO:0000256" key="14">
    <source>
        <dbReference type="SAM" id="Coils"/>
    </source>
</evidence>
<accession>A0A1H6PT42</accession>
<comment type="catalytic activity">
    <reaction evidence="1 13">
        <text>S-ubiquitinyl-[E2 ubiquitin-conjugating enzyme]-L-cysteine + [acceptor protein]-L-lysine = [E2 ubiquitin-conjugating enzyme]-L-cysteine + N(6)-ubiquitinyl-[acceptor protein]-L-lysine.</text>
        <dbReference type="EC" id="2.3.2.27"/>
    </reaction>
</comment>
<feature type="compositionally biased region" description="Basic and acidic residues" evidence="15">
    <location>
        <begin position="232"/>
        <end position="261"/>
    </location>
</feature>
<reference evidence="16 17" key="1">
    <citation type="journal article" date="2016" name="PLoS ONE">
        <title>Sequence Assembly of Yarrowia lipolytica Strain W29/CLIB89 Shows Transposable Element Diversity.</title>
        <authorList>
            <person name="Magnan C."/>
            <person name="Yu J."/>
            <person name="Chang I."/>
            <person name="Jahn E."/>
            <person name="Kanomata Y."/>
            <person name="Wu J."/>
            <person name="Zeller M."/>
            <person name="Oakes M."/>
            <person name="Baldi P."/>
            <person name="Sandmeyer S."/>
        </authorList>
    </citation>
    <scope>NUCLEOTIDE SEQUENCE [LARGE SCALE GENOMIC DNA]</scope>
    <source>
        <strain evidence="17">CLIB89(W29)</strain>
    </source>
</reference>
<feature type="compositionally biased region" description="Low complexity" evidence="15">
    <location>
        <begin position="8"/>
        <end position="18"/>
    </location>
</feature>
<evidence type="ECO:0000313" key="17">
    <source>
        <dbReference type="Proteomes" id="UP000182444"/>
    </source>
</evidence>
<evidence type="ECO:0000256" key="12">
    <source>
        <dbReference type="ARBA" id="ARBA00023242"/>
    </source>
</evidence>
<dbReference type="Pfam" id="PF08647">
    <property type="entry name" value="BRE1"/>
    <property type="match status" value="1"/>
</dbReference>
<evidence type="ECO:0000256" key="15">
    <source>
        <dbReference type="SAM" id="MobiDB-lite"/>
    </source>
</evidence>
<evidence type="ECO:0000256" key="5">
    <source>
        <dbReference type="ARBA" id="ARBA00022679"/>
    </source>
</evidence>
<dbReference type="eggNOG" id="KOG0978">
    <property type="taxonomic scope" value="Eukaryota"/>
</dbReference>
<proteinExistence type="inferred from homology"/>
<evidence type="ECO:0000256" key="7">
    <source>
        <dbReference type="ARBA" id="ARBA00022771"/>
    </source>
</evidence>
<dbReference type="InterPro" id="IPR017907">
    <property type="entry name" value="Znf_RING_CS"/>
</dbReference>
<name>A0A1H6PT42_YARLL</name>
<feature type="coiled-coil region" evidence="14">
    <location>
        <begin position="40"/>
        <end position="74"/>
    </location>
</feature>
<dbReference type="PROSITE" id="PS00518">
    <property type="entry name" value="ZF_RING_1"/>
    <property type="match status" value="1"/>
</dbReference>
<dbReference type="Proteomes" id="UP000182444">
    <property type="component" value="Chromosome 1B"/>
</dbReference>
<dbReference type="GeneID" id="2906810"/>
<organism evidence="16 17">
    <name type="scientific">Yarrowia lipolytica</name>
    <name type="common">Candida lipolytica</name>
    <dbReference type="NCBI Taxonomy" id="4952"/>
    <lineage>
        <taxon>Eukaryota</taxon>
        <taxon>Fungi</taxon>
        <taxon>Dikarya</taxon>
        <taxon>Ascomycota</taxon>
        <taxon>Saccharomycotina</taxon>
        <taxon>Dipodascomycetes</taxon>
        <taxon>Dipodascales</taxon>
        <taxon>Dipodascales incertae sedis</taxon>
        <taxon>Yarrowia</taxon>
    </lineage>
</organism>
<dbReference type="PANTHER" id="PTHR23163:SF0">
    <property type="entry name" value="E3 UBIQUITIN-PROTEIN LIGASE BRE1"/>
    <property type="match status" value="1"/>
</dbReference>
<keyword evidence="5 13" id="KW-0808">Transferase</keyword>
<dbReference type="CDD" id="cd16499">
    <property type="entry name" value="RING-HC_Bre1-like"/>
    <property type="match status" value="1"/>
</dbReference>
<feature type="region of interest" description="Disordered" evidence="15">
    <location>
        <begin position="1"/>
        <end position="28"/>
    </location>
</feature>
<evidence type="ECO:0000256" key="11">
    <source>
        <dbReference type="ARBA" id="ARBA00023054"/>
    </source>
</evidence>
<evidence type="ECO:0000256" key="8">
    <source>
        <dbReference type="ARBA" id="ARBA00022786"/>
    </source>
</evidence>
<evidence type="ECO:0000256" key="1">
    <source>
        <dbReference type="ARBA" id="ARBA00000900"/>
    </source>
</evidence>
<dbReference type="InterPro" id="IPR013083">
    <property type="entry name" value="Znf_RING/FYVE/PHD"/>
</dbReference>
<dbReference type="GO" id="GO:0005634">
    <property type="term" value="C:nucleus"/>
    <property type="evidence" value="ECO:0007669"/>
    <property type="project" value="UniProtKB-SubCell"/>
</dbReference>
<evidence type="ECO:0000256" key="4">
    <source>
        <dbReference type="ARBA" id="ARBA00005555"/>
    </source>
</evidence>
<dbReference type="VEuPathDB" id="FungiDB:YALI1_B12847g"/>
<evidence type="ECO:0000256" key="13">
    <source>
        <dbReference type="RuleBase" id="RU365038"/>
    </source>
</evidence>
<dbReference type="InterPro" id="IPR013087">
    <property type="entry name" value="Znf_C2H2_type"/>
</dbReference>
<evidence type="ECO:0000256" key="2">
    <source>
        <dbReference type="ARBA" id="ARBA00004123"/>
    </source>
</evidence>
<dbReference type="Gene3D" id="3.30.40.10">
    <property type="entry name" value="Zinc/RING finger domain, C3HC4 (zinc finger)"/>
    <property type="match status" value="1"/>
</dbReference>
<dbReference type="EMBL" id="CP017554">
    <property type="protein sequence ID" value="AOW01466.1"/>
    <property type="molecule type" value="Genomic_DNA"/>
</dbReference>
<dbReference type="OrthoDB" id="654191at2759"/>
<evidence type="ECO:0000313" key="16">
    <source>
        <dbReference type="EMBL" id="AOW01466.1"/>
    </source>
</evidence>
<dbReference type="SMR" id="A0A1H6PT42"/>
<dbReference type="UniPathway" id="UPA00143"/>
<sequence>MEDKRNAESASLGASSGGDSKRARVAARPVSLEDVAEFQKEAIFRAMETYRREKETLEKQLETQGEKERELEERVVRLGTWWDKVADRLALVVGKYEFEKSKVKTEDVKKEEDTERDAGDEDEVEVAPGPTGLATDLELEEKSASISSHFSTLLDLIGDKISKQDKTEVSRLSAGYTDMAEQRHLLVRKIQDLEHEAQTMKNQYLAAAKKLDRYKSPTVKLIEGEDVEEKAEENGDQKTAQMEEKKETEDSPDTKDTGDTKALRETIQVQEEQMKELDAKIAALEHEASLFNAKMADLSESDLLDHSGAFKAAKEQLSDKTGQILALEKSRDAISAEKMALDENRQQYRSTIKREFEKRESELRSQLSRAETDLVRIRTARDEILADLSQKKATEADKLKTIESLKELGEVYKLRIGTLESEVQRWRKEGNEGVNMSSNVEGKSLEELKKEVTVLTLTNQSLMAEIPGMEAAFVSAQKMAENKALDVADRESRLTKLLAEKAKADEKYFAAMRHKDALGAENAKLKAQMVKSSELVNQLQEVDAKTRAKIDVLEKTLSEYVSLHAKQQEAAKRLTSQVAEKTHMLNGAQKYLTTLKEEMKQQGTKLSVGEHRARKLALDNAKLTKQIELSSFGGSSDEIDELRSIAMCSLCSKNWKDTALKVCGHVFCHQCAQDRLDARLRKCPNCNKPFSQNDLLTVHL</sequence>
<dbReference type="SUPFAM" id="SSF57850">
    <property type="entry name" value="RING/U-box"/>
    <property type="match status" value="1"/>
</dbReference>
<dbReference type="SMART" id="SM00184">
    <property type="entry name" value="RING"/>
    <property type="match status" value="1"/>
</dbReference>
<keyword evidence="7 13" id="KW-0863">Zinc-finger</keyword>
<keyword evidence="9 13" id="KW-0862">Zinc</keyword>
<comment type="pathway">
    <text evidence="3 13">Protein modification; protein ubiquitination.</text>
</comment>
<feature type="compositionally biased region" description="Basic and acidic residues" evidence="15">
    <location>
        <begin position="102"/>
        <end position="117"/>
    </location>
</feature>
<dbReference type="PROSITE" id="PS50089">
    <property type="entry name" value="ZF_RING_2"/>
    <property type="match status" value="1"/>
</dbReference>
<dbReference type="EC" id="2.3.2.27" evidence="13"/>
<dbReference type="Pfam" id="PF13920">
    <property type="entry name" value="zf-C3HC4_3"/>
    <property type="match status" value="1"/>
</dbReference>
<dbReference type="GO" id="GO:0006325">
    <property type="term" value="P:chromatin organization"/>
    <property type="evidence" value="ECO:0007669"/>
    <property type="project" value="UniProtKB-KW"/>
</dbReference>
<comment type="subcellular location">
    <subcellularLocation>
        <location evidence="2 13">Nucleus</location>
    </subcellularLocation>
</comment>
<dbReference type="PROSITE" id="PS50157">
    <property type="entry name" value="ZINC_FINGER_C2H2_2"/>
    <property type="match status" value="1"/>
</dbReference>
<keyword evidence="11 13" id="KW-0175">Coiled coil</keyword>
<dbReference type="AlphaFoldDB" id="A0A1H6PT42"/>
<dbReference type="GO" id="GO:0061630">
    <property type="term" value="F:ubiquitin protein ligase activity"/>
    <property type="evidence" value="ECO:0007669"/>
    <property type="project" value="UniProtKB-EC"/>
</dbReference>
<comment type="similarity">
    <text evidence="4 13">Belongs to the BRE1 family.</text>
</comment>
<feature type="region of interest" description="Disordered" evidence="15">
    <location>
        <begin position="224"/>
        <end position="261"/>
    </location>
</feature>
<dbReference type="GO" id="GO:0008270">
    <property type="term" value="F:zinc ion binding"/>
    <property type="evidence" value="ECO:0007669"/>
    <property type="project" value="UniProtKB-KW"/>
</dbReference>
<evidence type="ECO:0000256" key="6">
    <source>
        <dbReference type="ARBA" id="ARBA00022723"/>
    </source>
</evidence>
<keyword evidence="6 13" id="KW-0479">Metal-binding</keyword>
<keyword evidence="12 13" id="KW-0539">Nucleus</keyword>